<name>A0A1B7T9Z1_9ASCO</name>
<keyword evidence="3" id="KW-1185">Reference proteome</keyword>
<dbReference type="GO" id="GO:0043399">
    <property type="term" value="F:tRNA adenosine(64)-2'-O-ribosylphosphate transferase activity"/>
    <property type="evidence" value="ECO:0007669"/>
    <property type="project" value="InterPro"/>
</dbReference>
<dbReference type="OrthoDB" id="45256at2759"/>
<dbReference type="GO" id="GO:0019988">
    <property type="term" value="P:charged-tRNA amino acid modification"/>
    <property type="evidence" value="ECO:0007669"/>
    <property type="project" value="InterPro"/>
</dbReference>
<proteinExistence type="predicted"/>
<dbReference type="GO" id="GO:0005737">
    <property type="term" value="C:cytoplasm"/>
    <property type="evidence" value="ECO:0007669"/>
    <property type="project" value="TreeGrafter"/>
</dbReference>
<dbReference type="Pfam" id="PF17184">
    <property type="entry name" value="Rit1_C"/>
    <property type="match status" value="1"/>
</dbReference>
<dbReference type="PANTHER" id="PTHR31811">
    <property type="entry name" value="TRNA A64-2'-O-RIBOSYLPHOSPHATE TRANSFERASE"/>
    <property type="match status" value="1"/>
</dbReference>
<dbReference type="PANTHER" id="PTHR31811:SF0">
    <property type="entry name" value="TRNA A64-2'-O-RIBOSYLPHOSPHATE TRANSFERASE"/>
    <property type="match status" value="1"/>
</dbReference>
<gene>
    <name evidence="2" type="ORF">HANVADRAFT_3669</name>
</gene>
<dbReference type="EMBL" id="LXPE01000079">
    <property type="protein sequence ID" value="OBA25525.1"/>
    <property type="molecule type" value="Genomic_DNA"/>
</dbReference>
<evidence type="ECO:0000313" key="2">
    <source>
        <dbReference type="EMBL" id="OBA25525.1"/>
    </source>
</evidence>
<sequence>MNSEDETKTEQLRSRLLSIIYDRFYLETKVVPLFPGNYTIIPNERCGNWYASNDKHINCYFKSTDGHKNQCSFNYRRLNLHLLAELLTNKGIAIVDSSKYRQIPDSLSKTIPIWCCVLSLLINETLFVNKDYEIDLKKFNDLAIFLLDLPIQLESIKNEYHSILNKMLDFYENSKKYHAELNIELKKLGFVVKENQQIIKLKPSWIYPELDTSNIFSKTETFNDLPVISYNIVLCSISDYKHISRHHKMLKYQPNKQHNKFDLKFNYYQGAGDDHELWALKLDPNRFNNNIKEIEKILINNTEESLNSFHEFINNLCLDNEEKQKNEVQTIKLISNIYLATNDILEHLNLSDFDKIICFGHTENIKFPKGSFTFPNMSDDKKGIRIFSTKLKEIDEIILSKLKTNQNKKTLIASEKYELNIGTVLVLLSKYNDNEKFKNENWNKLKLRQLYISICNIVYY</sequence>
<dbReference type="InterPro" id="IPR033449">
    <property type="entry name" value="Rit1_N"/>
</dbReference>
<accession>A0A1B7T9Z1</accession>
<dbReference type="InterPro" id="IPR007306">
    <property type="entry name" value="Rit1"/>
</dbReference>
<reference evidence="3" key="1">
    <citation type="journal article" date="2016" name="Proc. Natl. Acad. Sci. U.S.A.">
        <title>Comparative genomics of biotechnologically important yeasts.</title>
        <authorList>
            <person name="Riley R."/>
            <person name="Haridas S."/>
            <person name="Wolfe K.H."/>
            <person name="Lopes M.R."/>
            <person name="Hittinger C.T."/>
            <person name="Goeker M."/>
            <person name="Salamov A.A."/>
            <person name="Wisecaver J.H."/>
            <person name="Long T.M."/>
            <person name="Calvey C.H."/>
            <person name="Aerts A.L."/>
            <person name="Barry K.W."/>
            <person name="Choi C."/>
            <person name="Clum A."/>
            <person name="Coughlan A.Y."/>
            <person name="Deshpande S."/>
            <person name="Douglass A.P."/>
            <person name="Hanson S.J."/>
            <person name="Klenk H.-P."/>
            <person name="LaButti K.M."/>
            <person name="Lapidus A."/>
            <person name="Lindquist E.A."/>
            <person name="Lipzen A.M."/>
            <person name="Meier-Kolthoff J.P."/>
            <person name="Ohm R.A."/>
            <person name="Otillar R.P."/>
            <person name="Pangilinan J.L."/>
            <person name="Peng Y."/>
            <person name="Rokas A."/>
            <person name="Rosa C.A."/>
            <person name="Scheuner C."/>
            <person name="Sibirny A.A."/>
            <person name="Slot J.C."/>
            <person name="Stielow J.B."/>
            <person name="Sun H."/>
            <person name="Kurtzman C.P."/>
            <person name="Blackwell M."/>
            <person name="Grigoriev I.V."/>
            <person name="Jeffries T.W."/>
        </authorList>
    </citation>
    <scope>NUCLEOTIDE SEQUENCE [LARGE SCALE GENOMIC DNA]</scope>
    <source>
        <strain evidence="3">NRRL Y-1626</strain>
    </source>
</reference>
<evidence type="ECO:0000313" key="3">
    <source>
        <dbReference type="Proteomes" id="UP000092321"/>
    </source>
</evidence>
<organism evidence="2 3">
    <name type="scientific">Hanseniaspora valbyensis NRRL Y-1626</name>
    <dbReference type="NCBI Taxonomy" id="766949"/>
    <lineage>
        <taxon>Eukaryota</taxon>
        <taxon>Fungi</taxon>
        <taxon>Dikarya</taxon>
        <taxon>Ascomycota</taxon>
        <taxon>Saccharomycotina</taxon>
        <taxon>Saccharomycetes</taxon>
        <taxon>Saccharomycodales</taxon>
        <taxon>Saccharomycodaceae</taxon>
        <taxon>Hanseniaspora</taxon>
    </lineage>
</organism>
<dbReference type="AlphaFoldDB" id="A0A1B7T9Z1"/>
<dbReference type="Proteomes" id="UP000092321">
    <property type="component" value="Unassembled WGS sequence"/>
</dbReference>
<comment type="caution">
    <text evidence="2">The sequence shown here is derived from an EMBL/GenBank/DDBJ whole genome shotgun (WGS) entry which is preliminary data.</text>
</comment>
<protein>
    <recommendedName>
        <fullName evidence="1">Rit1 N-terminal domain-containing protein</fullName>
    </recommendedName>
</protein>
<feature type="domain" description="Rit1 N-terminal" evidence="1">
    <location>
        <begin position="8"/>
        <end position="307"/>
    </location>
</feature>
<evidence type="ECO:0000259" key="1">
    <source>
        <dbReference type="Pfam" id="PF17184"/>
    </source>
</evidence>